<reference evidence="1 2" key="2">
    <citation type="journal article" date="2016" name="Microb. Ecol.">
        <title>Genome Characteristics of a Novel Type I Methanotroph (Sn10-6) Isolated from a Flooded Indian Rice Field.</title>
        <authorList>
            <person name="Rahalkar M.C."/>
            <person name="Pandit P.S."/>
            <person name="Dhakephalkar P.K."/>
            <person name="Pore S."/>
            <person name="Arora P."/>
            <person name="Kapse N."/>
        </authorList>
    </citation>
    <scope>NUCLEOTIDE SEQUENCE [LARGE SCALE GENOMIC DNA]</scope>
    <source>
        <strain evidence="1 2">Sn10-6</strain>
    </source>
</reference>
<dbReference type="AlphaFoldDB" id="A0A0F3IHP5"/>
<reference evidence="2" key="1">
    <citation type="submission" date="2015-03" db="EMBL/GenBank/DDBJ databases">
        <title>Draft genome sequence of a novel methanotroph (Sn10-6) isolated from flooded ricefield rhizosphere in India.</title>
        <authorList>
            <person name="Pandit P.S."/>
            <person name="Pore S.D."/>
            <person name="Arora P."/>
            <person name="Kapse N.G."/>
            <person name="Dhakephalkar P.K."/>
            <person name="Rahalkar M.C."/>
        </authorList>
    </citation>
    <scope>NUCLEOTIDE SEQUENCE [LARGE SCALE GENOMIC DNA]</scope>
    <source>
        <strain evidence="2">Sn10-6</strain>
    </source>
</reference>
<name>A0A0F3IHP5_9GAMM</name>
<evidence type="ECO:0000313" key="1">
    <source>
        <dbReference type="EMBL" id="KJV06325.1"/>
    </source>
</evidence>
<dbReference type="EMBL" id="LAJX01000118">
    <property type="protein sequence ID" value="KJV06325.1"/>
    <property type="molecule type" value="Genomic_DNA"/>
</dbReference>
<accession>A0A0F3IHP5</accession>
<proteinExistence type="predicted"/>
<gene>
    <name evidence="1" type="ORF">VZ94_12070</name>
</gene>
<evidence type="ECO:0000313" key="2">
    <source>
        <dbReference type="Proteomes" id="UP000033684"/>
    </source>
</evidence>
<dbReference type="Proteomes" id="UP000033684">
    <property type="component" value="Unassembled WGS sequence"/>
</dbReference>
<protein>
    <submittedName>
        <fullName evidence="1">Uncharacterized protein</fullName>
    </submittedName>
</protein>
<organism evidence="1 2">
    <name type="scientific">Methylocucumis oryzae</name>
    <dbReference type="NCBI Taxonomy" id="1632867"/>
    <lineage>
        <taxon>Bacteria</taxon>
        <taxon>Pseudomonadati</taxon>
        <taxon>Pseudomonadota</taxon>
        <taxon>Gammaproteobacteria</taxon>
        <taxon>Methylococcales</taxon>
        <taxon>Methylococcaceae</taxon>
        <taxon>Methylocucumis</taxon>
    </lineage>
</organism>
<keyword evidence="2" id="KW-1185">Reference proteome</keyword>
<comment type="caution">
    <text evidence="1">The sequence shown here is derived from an EMBL/GenBank/DDBJ whole genome shotgun (WGS) entry which is preliminary data.</text>
</comment>
<sequence>MEKAKTTTGLKVTVDILTGIYVMGKKCAPYFLETMTIRFDDFLPVGTTKPSQKIADFGKLFLTKSLKHVFK</sequence>